<evidence type="ECO:0000259" key="4">
    <source>
        <dbReference type="Pfam" id="PF06722"/>
    </source>
</evidence>
<dbReference type="Pfam" id="PF03033">
    <property type="entry name" value="Glyco_transf_28"/>
    <property type="match status" value="1"/>
</dbReference>
<feature type="region of interest" description="Disordered" evidence="2">
    <location>
        <begin position="845"/>
        <end position="866"/>
    </location>
</feature>
<dbReference type="InterPro" id="IPR002213">
    <property type="entry name" value="UDP_glucos_trans"/>
</dbReference>
<keyword evidence="6" id="KW-1185">Reference proteome</keyword>
<evidence type="ECO:0000313" key="5">
    <source>
        <dbReference type="EMBL" id="WVN90029.1"/>
    </source>
</evidence>
<organism evidence="5 6">
    <name type="scientific">Cryptococcus depauperatus CBS 7841</name>
    <dbReference type="NCBI Taxonomy" id="1295531"/>
    <lineage>
        <taxon>Eukaryota</taxon>
        <taxon>Fungi</taxon>
        <taxon>Dikarya</taxon>
        <taxon>Basidiomycota</taxon>
        <taxon>Agaricomycotina</taxon>
        <taxon>Tremellomycetes</taxon>
        <taxon>Tremellales</taxon>
        <taxon>Cryptococcaceae</taxon>
        <taxon>Cryptococcus</taxon>
    </lineage>
</organism>
<proteinExistence type="predicted"/>
<dbReference type="Gene3D" id="3.40.50.2000">
    <property type="entry name" value="Glycogen Phosphorylase B"/>
    <property type="match status" value="2"/>
</dbReference>
<dbReference type="EMBL" id="CP143789">
    <property type="protein sequence ID" value="WVN90029.1"/>
    <property type="molecule type" value="Genomic_DNA"/>
</dbReference>
<dbReference type="GeneID" id="91089470"/>
<evidence type="ECO:0008006" key="7">
    <source>
        <dbReference type="Google" id="ProtNLM"/>
    </source>
</evidence>
<feature type="domain" description="Erythromycin biosynthesis protein CIII-like C-terminal" evidence="4">
    <location>
        <begin position="458"/>
        <end position="564"/>
    </location>
</feature>
<feature type="domain" description="Glycosyltransferase family 28 N-terminal" evidence="3">
    <location>
        <begin position="134"/>
        <end position="178"/>
    </location>
</feature>
<evidence type="ECO:0000313" key="6">
    <source>
        <dbReference type="Proteomes" id="UP000094043"/>
    </source>
</evidence>
<keyword evidence="1" id="KW-0808">Transferase</keyword>
<dbReference type="RefSeq" id="XP_066070729.1">
    <property type="nucleotide sequence ID" value="XM_066214632.1"/>
</dbReference>
<dbReference type="FunFam" id="3.40.50.2000:FF:000009">
    <property type="entry name" value="Sterol 3-beta-glucosyltransferase UGT80A2"/>
    <property type="match status" value="1"/>
</dbReference>
<dbReference type="PANTHER" id="PTHR48050">
    <property type="entry name" value="STEROL 3-BETA-GLUCOSYLTRANSFERASE"/>
    <property type="match status" value="1"/>
</dbReference>
<dbReference type="InterPro" id="IPR050426">
    <property type="entry name" value="Glycosyltransferase_28"/>
</dbReference>
<dbReference type="CDD" id="cd03784">
    <property type="entry name" value="GT1_Gtf-like"/>
    <property type="match status" value="1"/>
</dbReference>
<dbReference type="InterPro" id="IPR010610">
    <property type="entry name" value="EryCIII-like_C"/>
</dbReference>
<dbReference type="GO" id="GO:0016906">
    <property type="term" value="F:sterol 3-beta-glucosyltransferase activity"/>
    <property type="evidence" value="ECO:0007669"/>
    <property type="project" value="UniProtKB-ARBA"/>
</dbReference>
<evidence type="ECO:0000256" key="2">
    <source>
        <dbReference type="SAM" id="MobiDB-lite"/>
    </source>
</evidence>
<dbReference type="AlphaFoldDB" id="A0AAJ8JX35"/>
<name>A0AAJ8JX35_9TREE</name>
<dbReference type="Pfam" id="PF06722">
    <property type="entry name" value="EryCIII-like_C"/>
    <property type="match status" value="1"/>
</dbReference>
<reference evidence="5" key="1">
    <citation type="submission" date="2016-06" db="EMBL/GenBank/DDBJ databases">
        <authorList>
            <person name="Cuomo C."/>
            <person name="Litvintseva A."/>
            <person name="Heitman J."/>
            <person name="Chen Y."/>
            <person name="Sun S."/>
            <person name="Springer D."/>
            <person name="Dromer F."/>
            <person name="Young S."/>
            <person name="Zeng Q."/>
            <person name="Chapman S."/>
            <person name="Gujja S."/>
            <person name="Saif S."/>
            <person name="Birren B."/>
        </authorList>
    </citation>
    <scope>NUCLEOTIDE SEQUENCE</scope>
    <source>
        <strain evidence="5">CBS 7841</strain>
    </source>
</reference>
<gene>
    <name evidence="5" type="ORF">L203_105261</name>
</gene>
<sequence length="866" mass="95048">MSRKAGKNSEIPFYLQNESGSATQIILPAVEDDPTVSSSESAIERRKREKKEAKIGIKRVKVGKVEIDPNIDYADFTSEGPGLDSRAVLDGMGMINIWVNLKKPLPDLPQDYMRPVREWGVDKRKDALIPALNVVIFIVGSRGDVQPYISLALHLIINHDHSVRIATHSDFKDFVLSSRSYLKGKVGRDGKSLEEKLSFFDVGGNPKELMAYMVKNPGLLPGIASLTNGDVASKRRMARTLLHGFYLSTFSPDQDSGKEWAADAIISNPPAFAHVHIAEGLGLPLLMSFTMPWSPTTAFNHPLVNVKQSNAEKGLTNYLTFALAELLTWQGLGDVINEFRQKTLRIAPLNLRSGPSLLDRLKIPWTYCWSEGLIEKPNDWMEHIDISGFYFLPSDENFQPKEDLKSFLANGSTPIYIGFGSVVVDDAVKMTEIIFQAVRSVGVRAIVSAGWGGLGRSDVPNEIFVMKDNVPHDWLFSQGRVAAVCHHGGAGTTAIGVKNGLPTIVVPFFGDQAFWGQMIYNAGAGPTPIPQKMLCTENLAEAIRFALSPAARKAAEKMAKKINSEKGEVKGVDSFHKHLPLRVMRCEVDPNRVALWWSDDLCLRLSGLAAAMIVESGKINWKDLEPHRSKEYDSRRTISDPVTGGASAIFSTITNYYSGIAQIFYNPPKGVINTAIAIPKGMMNIITSISEGMDNIPNLIGSTSRPRGEVKDFGSGVTEAAKGVFYGYWDGITGLVTEPIKGGKKEGFLGTLKGMGRSYVNVTAKPAAGIIGAISLPLQGASRSIRTRFSTPQDIVLCKPRKALSVLALKNLSEVDKANLEKRFGELADKRQIIDRQQKLRKRAEKVLRGNEDALNEDEDSSSHDS</sequence>
<protein>
    <recommendedName>
        <fullName evidence="7">Glycosyltransferase family 28 N-terminal domain-containing protein</fullName>
    </recommendedName>
</protein>
<reference evidence="5" key="3">
    <citation type="submission" date="2024-01" db="EMBL/GenBank/DDBJ databases">
        <authorList>
            <person name="Coelho M.A."/>
            <person name="David-Palma M."/>
            <person name="Shea T."/>
            <person name="Sun S."/>
            <person name="Cuomo C.A."/>
            <person name="Heitman J."/>
        </authorList>
    </citation>
    <scope>NUCLEOTIDE SEQUENCE</scope>
    <source>
        <strain evidence="5">CBS 7841</strain>
    </source>
</reference>
<dbReference type="PANTHER" id="PTHR48050:SF13">
    <property type="entry name" value="STEROL 3-BETA-GLUCOSYLTRANSFERASE UGT80A2"/>
    <property type="match status" value="1"/>
</dbReference>
<reference evidence="5" key="2">
    <citation type="journal article" date="2022" name="Elife">
        <title>Obligate sexual reproduction of a homothallic fungus closely related to the Cryptococcus pathogenic species complex.</title>
        <authorList>
            <person name="Passer A.R."/>
            <person name="Clancey S.A."/>
            <person name="Shea T."/>
            <person name="David-Palma M."/>
            <person name="Averette A.F."/>
            <person name="Boekhout T."/>
            <person name="Porcel B.M."/>
            <person name="Nowrousian M."/>
            <person name="Cuomo C.A."/>
            <person name="Sun S."/>
            <person name="Heitman J."/>
            <person name="Coelho M.A."/>
        </authorList>
    </citation>
    <scope>NUCLEOTIDE SEQUENCE</scope>
    <source>
        <strain evidence="5">CBS 7841</strain>
    </source>
</reference>
<dbReference type="GO" id="GO:0005975">
    <property type="term" value="P:carbohydrate metabolic process"/>
    <property type="evidence" value="ECO:0007669"/>
    <property type="project" value="InterPro"/>
</dbReference>
<dbReference type="InterPro" id="IPR004276">
    <property type="entry name" value="GlycoTrans_28_N"/>
</dbReference>
<dbReference type="Proteomes" id="UP000094043">
    <property type="component" value="Chromosome 6"/>
</dbReference>
<accession>A0AAJ8JX35</accession>
<dbReference type="SUPFAM" id="SSF53756">
    <property type="entry name" value="UDP-Glycosyltransferase/glycogen phosphorylase"/>
    <property type="match status" value="1"/>
</dbReference>
<evidence type="ECO:0000259" key="3">
    <source>
        <dbReference type="Pfam" id="PF03033"/>
    </source>
</evidence>
<evidence type="ECO:0000256" key="1">
    <source>
        <dbReference type="ARBA" id="ARBA00022679"/>
    </source>
</evidence>
<dbReference type="KEGG" id="cdep:91089470"/>